<feature type="transmembrane region" description="Helical" evidence="2">
    <location>
        <begin position="273"/>
        <end position="297"/>
    </location>
</feature>
<evidence type="ECO:0000256" key="1">
    <source>
        <dbReference type="SAM" id="MobiDB-lite"/>
    </source>
</evidence>
<keyword evidence="2" id="KW-1133">Transmembrane helix</keyword>
<evidence type="ECO:0000256" key="2">
    <source>
        <dbReference type="SAM" id="Phobius"/>
    </source>
</evidence>
<dbReference type="EMBL" id="KZ805620">
    <property type="protein sequence ID" value="PVH93052.1"/>
    <property type="molecule type" value="Genomic_DNA"/>
</dbReference>
<feature type="compositionally biased region" description="Pro residues" evidence="1">
    <location>
        <begin position="400"/>
        <end position="412"/>
    </location>
</feature>
<organism evidence="4 5">
    <name type="scientific">Periconia macrospinosa</name>
    <dbReference type="NCBI Taxonomy" id="97972"/>
    <lineage>
        <taxon>Eukaryota</taxon>
        <taxon>Fungi</taxon>
        <taxon>Dikarya</taxon>
        <taxon>Ascomycota</taxon>
        <taxon>Pezizomycotina</taxon>
        <taxon>Dothideomycetes</taxon>
        <taxon>Pleosporomycetidae</taxon>
        <taxon>Pleosporales</taxon>
        <taxon>Massarineae</taxon>
        <taxon>Periconiaceae</taxon>
        <taxon>Periconia</taxon>
    </lineage>
</organism>
<keyword evidence="5" id="KW-1185">Reference proteome</keyword>
<feature type="region of interest" description="Disordered" evidence="1">
    <location>
        <begin position="424"/>
        <end position="542"/>
    </location>
</feature>
<feature type="chain" id="PRO_5015971741" evidence="3">
    <location>
        <begin position="26"/>
        <end position="542"/>
    </location>
</feature>
<evidence type="ECO:0000256" key="3">
    <source>
        <dbReference type="SAM" id="SignalP"/>
    </source>
</evidence>
<keyword evidence="3" id="KW-0732">Signal</keyword>
<feature type="compositionally biased region" description="Low complexity" evidence="1">
    <location>
        <begin position="464"/>
        <end position="473"/>
    </location>
</feature>
<keyword evidence="2" id="KW-0812">Transmembrane</keyword>
<protein>
    <submittedName>
        <fullName evidence="4">Uncharacterized protein</fullName>
    </submittedName>
</protein>
<name>A0A2V1D4Z5_9PLEO</name>
<feature type="signal peptide" evidence="3">
    <location>
        <begin position="1"/>
        <end position="25"/>
    </location>
</feature>
<dbReference type="Proteomes" id="UP000244855">
    <property type="component" value="Unassembled WGS sequence"/>
</dbReference>
<gene>
    <name evidence="4" type="ORF">DM02DRAFT_619548</name>
</gene>
<reference evidence="4 5" key="1">
    <citation type="journal article" date="2018" name="Sci. Rep.">
        <title>Comparative genomics provides insights into the lifestyle and reveals functional heterogeneity of dark septate endophytic fungi.</title>
        <authorList>
            <person name="Knapp D.G."/>
            <person name="Nemeth J.B."/>
            <person name="Barry K."/>
            <person name="Hainaut M."/>
            <person name="Henrissat B."/>
            <person name="Johnson J."/>
            <person name="Kuo A."/>
            <person name="Lim J.H.P."/>
            <person name="Lipzen A."/>
            <person name="Nolan M."/>
            <person name="Ohm R.A."/>
            <person name="Tamas L."/>
            <person name="Grigoriev I.V."/>
            <person name="Spatafora J.W."/>
            <person name="Nagy L.G."/>
            <person name="Kovacs G.M."/>
        </authorList>
    </citation>
    <scope>NUCLEOTIDE SEQUENCE [LARGE SCALE GENOMIC DNA]</scope>
    <source>
        <strain evidence="4 5">DSE2036</strain>
    </source>
</reference>
<feature type="region of interest" description="Disordered" evidence="1">
    <location>
        <begin position="391"/>
        <end position="412"/>
    </location>
</feature>
<evidence type="ECO:0000313" key="5">
    <source>
        <dbReference type="Proteomes" id="UP000244855"/>
    </source>
</evidence>
<dbReference type="STRING" id="97972.A0A2V1D4Z5"/>
<dbReference type="AlphaFoldDB" id="A0A2V1D4Z5"/>
<feature type="transmembrane region" description="Helical" evidence="2">
    <location>
        <begin position="309"/>
        <end position="327"/>
    </location>
</feature>
<accession>A0A2V1D4Z5</accession>
<proteinExistence type="predicted"/>
<evidence type="ECO:0000313" key="4">
    <source>
        <dbReference type="EMBL" id="PVH93052.1"/>
    </source>
</evidence>
<keyword evidence="2" id="KW-0472">Membrane</keyword>
<dbReference type="OrthoDB" id="3795566at2759"/>
<feature type="compositionally biased region" description="Low complexity" evidence="1">
    <location>
        <begin position="437"/>
        <end position="449"/>
    </location>
</feature>
<sequence>MATAQTQKASWLTWLVAGLAAVAQAQTTTTSASGSTRTVSVSSTTRTRTSAEPFWTATIRMMESTSTYGYTYTYTYRSTTTSTDRYRTTATRTIKSGVTPSATPYSTSTYIGLLYDDVKQVYAYYTDGVVAESDLEPTYDRSNFYTRTSTSSTSVVYIMPVTWTAPPSCSSTTFSVTDTITPDIPSIVKDQVTPTSKATSTRSGYSTYVVETWYLSASAAPSTSEYSYRSYVALCTAPPVSNLRSGGGSSSGGDSSSDIEWCTWYGGCTGIRVWIIVVASIIPGLFVLGFIESYFWFRRLMLGKGALRVGTICWIMLSLWVICFTRSQSKRSAEDQKLLRENWNKTSTGQAFKLWLKWGFKQRYPVPLLGQYSRNTVGIVPEGQTLPQMGQTNVAYPGFQPQPPPGAVGVPGAPPPAIIYHNGQPYYSAAPPPPQGWAPGAAPTQPQQPYTEAYAQAKDPSTVSVSPIQQSASPAPPPSNVPSTTGPTPPPPAGYVEAFAPPAREPAPQVSPPASELHSASGAIPAPQGPPREDPPAPPKNT</sequence>